<keyword evidence="2" id="KW-1185">Reference proteome</keyword>
<reference evidence="1 2" key="1">
    <citation type="journal article" date="2015" name="Genome Biol. Evol.">
        <title>Comparative Genomics of a Bacterivorous Green Alga Reveals Evolutionary Causalities and Consequences of Phago-Mixotrophic Mode of Nutrition.</title>
        <authorList>
            <person name="Burns J.A."/>
            <person name="Paasch A."/>
            <person name="Narechania A."/>
            <person name="Kim E."/>
        </authorList>
    </citation>
    <scope>NUCLEOTIDE SEQUENCE [LARGE SCALE GENOMIC DNA]</scope>
    <source>
        <strain evidence="1 2">PLY_AMNH</strain>
    </source>
</reference>
<dbReference type="Proteomes" id="UP001190700">
    <property type="component" value="Unassembled WGS sequence"/>
</dbReference>
<evidence type="ECO:0000313" key="2">
    <source>
        <dbReference type="Proteomes" id="UP001190700"/>
    </source>
</evidence>
<dbReference type="AlphaFoldDB" id="A0AAE0L704"/>
<gene>
    <name evidence="1" type="ORF">CYMTET_17741</name>
</gene>
<protein>
    <submittedName>
        <fullName evidence="1">Uncharacterized protein</fullName>
    </submittedName>
</protein>
<name>A0AAE0L704_9CHLO</name>
<sequence length="193" mass="21534">MTSRIPAGRLHLQASPRISQQCGRRDNDGKNFGVHAVSFQVVSKAIVPECVRCPPGYWHDAVNCPIADIECKPEARQHFPMVHFGSATSTVIDKPAVEHEPEVTIESDDDSLIYPQRFIDNEPPFEQSFMDNMPVQLGVNVPEQQVVVSKASEQKNQLVSFLEDSDGDDDDLVELEVPEATVDEAECEFTLRI</sequence>
<evidence type="ECO:0000313" key="1">
    <source>
        <dbReference type="EMBL" id="KAK3274055.1"/>
    </source>
</evidence>
<comment type="caution">
    <text evidence="1">The sequence shown here is derived from an EMBL/GenBank/DDBJ whole genome shotgun (WGS) entry which is preliminary data.</text>
</comment>
<accession>A0AAE0L704</accession>
<dbReference type="EMBL" id="LGRX02007975">
    <property type="protein sequence ID" value="KAK3274055.1"/>
    <property type="molecule type" value="Genomic_DNA"/>
</dbReference>
<proteinExistence type="predicted"/>
<organism evidence="1 2">
    <name type="scientific">Cymbomonas tetramitiformis</name>
    <dbReference type="NCBI Taxonomy" id="36881"/>
    <lineage>
        <taxon>Eukaryota</taxon>
        <taxon>Viridiplantae</taxon>
        <taxon>Chlorophyta</taxon>
        <taxon>Pyramimonadophyceae</taxon>
        <taxon>Pyramimonadales</taxon>
        <taxon>Pyramimonadaceae</taxon>
        <taxon>Cymbomonas</taxon>
    </lineage>
</organism>